<evidence type="ECO:0000313" key="3">
    <source>
        <dbReference type="Proteomes" id="UP000193986"/>
    </source>
</evidence>
<proteinExistence type="predicted"/>
<evidence type="ECO:0000313" key="2">
    <source>
        <dbReference type="EMBL" id="ORY31792.1"/>
    </source>
</evidence>
<keyword evidence="3" id="KW-1185">Reference proteome</keyword>
<dbReference type="Proteomes" id="UP000193986">
    <property type="component" value="Unassembled WGS sequence"/>
</dbReference>
<feature type="compositionally biased region" description="Low complexity" evidence="1">
    <location>
        <begin position="203"/>
        <end position="226"/>
    </location>
</feature>
<protein>
    <recommendedName>
        <fullName evidence="4">GDSL/SGNH-like acyl-esterase family found in Pmr5 and Cas1p-domain-containing protein</fullName>
    </recommendedName>
</protein>
<dbReference type="EMBL" id="MCFC01000013">
    <property type="protein sequence ID" value="ORY31792.1"/>
    <property type="molecule type" value="Genomic_DNA"/>
</dbReference>
<dbReference type="InParanoid" id="A0A1Y2BAB0"/>
<comment type="caution">
    <text evidence="2">The sequence shown here is derived from an EMBL/GenBank/DDBJ whole genome shotgun (WGS) entry which is preliminary data.</text>
</comment>
<accession>A0A1Y2BAB0</accession>
<dbReference type="OrthoDB" id="2588793at2759"/>
<evidence type="ECO:0000256" key="1">
    <source>
        <dbReference type="SAM" id="MobiDB-lite"/>
    </source>
</evidence>
<sequence>MVGPGSSSSSSKSRASIASIRRFRYLAIASCIACVLLVSGRYSHPETFSALTSFSPSSSFSSSSSSSQQCDPYQSLGYLHVSTFDANAHRWHPFREDCHAPAYLAALVKEAWSIQEPTNSGPLTKPSAWRESDLGPDGREWQDVSWARNKTVVIVGDSVMRFNALYFCKIMGENFVEMKWDHPWSPPSPMLGKPMHGHKRDSTPLSTNSNSDSNDTTTTTIAKSSNAGNPNSHLTHYCHIPSIDLFILQIFHVGLDEDEAWIHKEGATTAYTVEDRIDKLLKVYLQKLEEQEGRSAPVLGYLQSSLWDAARWTQEDAKANAPEDLVLSDERLRWFRRRVREVILHMRRAFPSMALRWMTTHYPVNPSTGRFFDSKRPPSRLDWLSQINAASLSAFRDTDGLDPEEARLLRGVQSNNWGDLMMGQEKHLADDLHPAMFPGGYLWGDMMLWDLKQAVTQRSSLWSRG</sequence>
<dbReference type="AlphaFoldDB" id="A0A1Y2BAB0"/>
<organism evidence="2 3">
    <name type="scientific">Naematelia encephala</name>
    <dbReference type="NCBI Taxonomy" id="71784"/>
    <lineage>
        <taxon>Eukaryota</taxon>
        <taxon>Fungi</taxon>
        <taxon>Dikarya</taxon>
        <taxon>Basidiomycota</taxon>
        <taxon>Agaricomycotina</taxon>
        <taxon>Tremellomycetes</taxon>
        <taxon>Tremellales</taxon>
        <taxon>Naemateliaceae</taxon>
        <taxon>Naematelia</taxon>
    </lineage>
</organism>
<evidence type="ECO:0008006" key="4">
    <source>
        <dbReference type="Google" id="ProtNLM"/>
    </source>
</evidence>
<gene>
    <name evidence="2" type="ORF">BCR39DRAFT_525369</name>
</gene>
<feature type="region of interest" description="Disordered" evidence="1">
    <location>
        <begin position="189"/>
        <end position="228"/>
    </location>
</feature>
<name>A0A1Y2BAB0_9TREE</name>
<reference evidence="2 3" key="1">
    <citation type="submission" date="2016-07" db="EMBL/GenBank/DDBJ databases">
        <title>Pervasive Adenine N6-methylation of Active Genes in Fungi.</title>
        <authorList>
            <consortium name="DOE Joint Genome Institute"/>
            <person name="Mondo S.J."/>
            <person name="Dannebaum R.O."/>
            <person name="Kuo R.C."/>
            <person name="Labutti K."/>
            <person name="Haridas S."/>
            <person name="Kuo A."/>
            <person name="Salamov A."/>
            <person name="Ahrendt S.R."/>
            <person name="Lipzen A."/>
            <person name="Sullivan W."/>
            <person name="Andreopoulos W.B."/>
            <person name="Clum A."/>
            <person name="Lindquist E."/>
            <person name="Daum C."/>
            <person name="Ramamoorthy G.K."/>
            <person name="Gryganskyi A."/>
            <person name="Culley D."/>
            <person name="Magnuson J.K."/>
            <person name="James T.Y."/>
            <person name="O'Malley M.A."/>
            <person name="Stajich J.E."/>
            <person name="Spatafora J.W."/>
            <person name="Visel A."/>
            <person name="Grigoriev I.V."/>
        </authorList>
    </citation>
    <scope>NUCLEOTIDE SEQUENCE [LARGE SCALE GENOMIC DNA]</scope>
    <source>
        <strain evidence="2 3">68-887.2</strain>
    </source>
</reference>
<dbReference type="STRING" id="71784.A0A1Y2BAB0"/>